<dbReference type="PANTHER" id="PTHR38448">
    <property type="entry name" value="REGULATORY PROTEIN YLBF-RELATED"/>
    <property type="match status" value="1"/>
</dbReference>
<accession>A0AA96LLT2</accession>
<dbReference type="Proteomes" id="UP001305702">
    <property type="component" value="Chromosome"/>
</dbReference>
<organism evidence="2 3">
    <name type="scientific">Paenibacillus aurantius</name>
    <dbReference type="NCBI Taxonomy" id="2918900"/>
    <lineage>
        <taxon>Bacteria</taxon>
        <taxon>Bacillati</taxon>
        <taxon>Bacillota</taxon>
        <taxon>Bacilli</taxon>
        <taxon>Bacillales</taxon>
        <taxon>Paenibacillaceae</taxon>
        <taxon>Paenibacillus</taxon>
    </lineage>
</organism>
<dbReference type="InterPro" id="IPR023378">
    <property type="entry name" value="YheA/YmcA-like_dom_sf"/>
</dbReference>
<sequence>MSIKEAAALDMSSVLLQAYELGDLINSSAEMADYLYWKERVQKDEEAQKLIAGFARLKEKFEECERFGHFHPDYHKALEEVQRWQEKMEECEALRRYQQAEGAVDNLLFTISKTIAHAVSDTIKVPSNNPGVESGGCSSGGCSGNCSGSCG</sequence>
<gene>
    <name evidence="2" type="ORF">MJA45_11730</name>
</gene>
<feature type="region of interest" description="Disordered" evidence="1">
    <location>
        <begin position="130"/>
        <end position="151"/>
    </location>
</feature>
<dbReference type="InterPro" id="IPR010368">
    <property type="entry name" value="Com_YlbF"/>
</dbReference>
<proteinExistence type="predicted"/>
<evidence type="ECO:0000256" key="1">
    <source>
        <dbReference type="SAM" id="MobiDB-lite"/>
    </source>
</evidence>
<dbReference type="AlphaFoldDB" id="A0AA96LLT2"/>
<evidence type="ECO:0000313" key="3">
    <source>
        <dbReference type="Proteomes" id="UP001305702"/>
    </source>
</evidence>
<dbReference type="RefSeq" id="WP_315607435.1">
    <property type="nucleotide sequence ID" value="NZ_CP130318.1"/>
</dbReference>
<evidence type="ECO:0000313" key="2">
    <source>
        <dbReference type="EMBL" id="WNQ13652.1"/>
    </source>
</evidence>
<name>A0AA96LLT2_9BACL</name>
<dbReference type="Gene3D" id="1.20.1500.10">
    <property type="entry name" value="YheA/YmcA-like"/>
    <property type="match status" value="1"/>
</dbReference>
<dbReference type="PANTHER" id="PTHR38448:SF2">
    <property type="entry name" value="REGULATORY PROTEIN YLBF"/>
    <property type="match status" value="1"/>
</dbReference>
<reference evidence="2 3" key="1">
    <citation type="submission" date="2022-02" db="EMBL/GenBank/DDBJ databases">
        <title>Paenibacillus sp. MBLB1776 Whole Genome Shotgun Sequencing.</title>
        <authorList>
            <person name="Hwang C.Y."/>
            <person name="Cho E.-S."/>
            <person name="Seo M.-J."/>
        </authorList>
    </citation>
    <scope>NUCLEOTIDE SEQUENCE [LARGE SCALE GENOMIC DNA]</scope>
    <source>
        <strain evidence="2 3">MBLB1776</strain>
    </source>
</reference>
<feature type="compositionally biased region" description="Gly residues" evidence="1">
    <location>
        <begin position="133"/>
        <end position="143"/>
    </location>
</feature>
<keyword evidence="3" id="KW-1185">Reference proteome</keyword>
<dbReference type="EMBL" id="CP130318">
    <property type="protein sequence ID" value="WNQ13652.1"/>
    <property type="molecule type" value="Genomic_DNA"/>
</dbReference>
<dbReference type="Pfam" id="PF06133">
    <property type="entry name" value="Com_YlbF"/>
    <property type="match status" value="1"/>
</dbReference>
<protein>
    <submittedName>
        <fullName evidence="2">YlbF family regulator</fullName>
    </submittedName>
</protein>
<dbReference type="SUPFAM" id="SSF158622">
    <property type="entry name" value="YheA/YmcA-like"/>
    <property type="match status" value="1"/>
</dbReference>
<dbReference type="InterPro" id="IPR052767">
    <property type="entry name" value="Bact_com_dev_regulator"/>
</dbReference>
<dbReference type="KEGG" id="paun:MJA45_11730"/>